<accession>A0A2X3J8D1</accession>
<dbReference type="InterPro" id="IPR036111">
    <property type="entry name" value="Mal/L-sulfo/L-lacto_DH-like_sf"/>
</dbReference>
<dbReference type="InterPro" id="IPR003767">
    <property type="entry name" value="Malate/L-lactate_DH-like"/>
</dbReference>
<evidence type="ECO:0000313" key="3">
    <source>
        <dbReference type="Proteomes" id="UP000250991"/>
    </source>
</evidence>
<dbReference type="Gene3D" id="3.30.1370.60">
    <property type="entry name" value="Hypothetical oxidoreductase yiak, domain 2"/>
    <property type="match status" value="1"/>
</dbReference>
<dbReference type="Gene3D" id="3.30.60.50">
    <property type="entry name" value="Hypothetical oxidoreductase yiak, domain 3"/>
    <property type="match status" value="1"/>
</dbReference>
<protein>
    <submittedName>
        <fullName evidence="2">2,3-diketo-l-gulonate reductase</fullName>
        <ecNumber evidence="2">1.1.1.130</ecNumber>
    </submittedName>
</protein>
<sequence>MKVTFEQLKAAFNRVLISRGVDSETADACAEMFARTTESGVYSHGVNRFPRFIQQLENGDIIPDAQPKRITSLGAIEQWDAQRSIGNLTAKKMMDRAIELAADHGIGLVALRNANHWMRGGSYGWQAAEKGYIGICWTNSIAVMPPWGAKECRIGTNPLIVAIPSTPITMVDMSMSMFSYGMLEVNRLAGRQLPVDGGFDDEGNLTKEPGVIEKNRRILPMGYWKGSGMSIVLDMIATLLSDGASVAEVTQDNSDEYGIHKFLLPLKWTSLSTVPPAMPSCNVSWITLLPLNALTKIRPSAYPATNLLPCWPKTAVTVLPLMTACGPKSRRYKEISHDFWTYRAAQSVPFARRH</sequence>
<dbReference type="EMBL" id="UARW01000010">
    <property type="protein sequence ID" value="SQD00658.1"/>
    <property type="molecule type" value="Genomic_DNA"/>
</dbReference>
<dbReference type="InterPro" id="IPR043144">
    <property type="entry name" value="Mal/L-sulf/L-lact_DH-like_ah"/>
</dbReference>
<organism evidence="2 3">
    <name type="scientific">Escherichia coli</name>
    <dbReference type="NCBI Taxonomy" id="562"/>
    <lineage>
        <taxon>Bacteria</taxon>
        <taxon>Pseudomonadati</taxon>
        <taxon>Pseudomonadota</taxon>
        <taxon>Gammaproteobacteria</taxon>
        <taxon>Enterobacterales</taxon>
        <taxon>Enterobacteriaceae</taxon>
        <taxon>Escherichia</taxon>
    </lineage>
</organism>
<keyword evidence="1 2" id="KW-0560">Oxidoreductase</keyword>
<gene>
    <name evidence="2" type="primary">dlgD</name>
    <name evidence="2" type="ORF">NCTC8009_01058</name>
</gene>
<dbReference type="GO" id="GO:0047559">
    <property type="term" value="F:3-dehydro-L-gulonate 2-dehydrogenase activity"/>
    <property type="evidence" value="ECO:0007669"/>
    <property type="project" value="UniProtKB-EC"/>
</dbReference>
<evidence type="ECO:0000313" key="2">
    <source>
        <dbReference type="EMBL" id="SQD00658.1"/>
    </source>
</evidence>
<dbReference type="PANTHER" id="PTHR11091">
    <property type="entry name" value="OXIDOREDUCTASE-RELATED"/>
    <property type="match status" value="1"/>
</dbReference>
<dbReference type="SUPFAM" id="SSF89733">
    <property type="entry name" value="L-sulfolactate dehydrogenase-like"/>
    <property type="match status" value="1"/>
</dbReference>
<dbReference type="NCBIfam" id="NF009750">
    <property type="entry name" value="PRK13260.1"/>
    <property type="match status" value="1"/>
</dbReference>
<dbReference type="Pfam" id="PF02615">
    <property type="entry name" value="Ldh_2"/>
    <property type="match status" value="1"/>
</dbReference>
<dbReference type="AlphaFoldDB" id="A0A2X3J8D1"/>
<dbReference type="STRING" id="585034.ECIAI1_3742"/>
<dbReference type="Proteomes" id="UP000250991">
    <property type="component" value="Unassembled WGS sequence"/>
</dbReference>
<name>A0A2X3J8D1_ECOLX</name>
<dbReference type="PANTHER" id="PTHR11091:SF3">
    <property type="entry name" value="2,3-DIKETO-L-GULONATE REDUCTASE"/>
    <property type="match status" value="1"/>
</dbReference>
<dbReference type="EC" id="1.1.1.130" evidence="2"/>
<dbReference type="InterPro" id="IPR043143">
    <property type="entry name" value="Mal/L-sulf/L-lact_DH-like_NADP"/>
</dbReference>
<dbReference type="Gene3D" id="1.10.1530.10">
    <property type="match status" value="1"/>
</dbReference>
<proteinExistence type="predicted"/>
<evidence type="ECO:0000256" key="1">
    <source>
        <dbReference type="ARBA" id="ARBA00023002"/>
    </source>
</evidence>
<reference evidence="2 3" key="1">
    <citation type="submission" date="2018-06" db="EMBL/GenBank/DDBJ databases">
        <authorList>
            <consortium name="Pathogen Informatics"/>
            <person name="Doyle S."/>
        </authorList>
    </citation>
    <scope>NUCLEOTIDE SEQUENCE [LARGE SCALE GENOMIC DNA]</scope>
    <source>
        <strain evidence="2 3">NCTC8009</strain>
    </source>
</reference>